<dbReference type="AlphaFoldDB" id="A0A841Z409"/>
<sequence>MKYKFNQKELNFSNDRKSFYLSVTILDENNNKDKELSDNVTILIDSEYLSYDYLERAVKQVDGITKESDGSTLHDVGEGVYWQVYPNETVIWSWIDEQDGVPFEKTWINNEVLLTIGKHFYEVKKTYVKDEGYLGVTDEIFEV</sequence>
<protein>
    <submittedName>
        <fullName evidence="1">Uncharacterized protein</fullName>
    </submittedName>
</protein>
<accession>A0A841Z409</accession>
<dbReference type="EMBL" id="JAARRL010000004">
    <property type="protein sequence ID" value="MBC1499649.1"/>
    <property type="molecule type" value="Genomic_DNA"/>
</dbReference>
<comment type="caution">
    <text evidence="1">The sequence shown here is derived from an EMBL/GenBank/DDBJ whole genome shotgun (WGS) entry which is preliminary data.</text>
</comment>
<evidence type="ECO:0000313" key="2">
    <source>
        <dbReference type="Proteomes" id="UP000564536"/>
    </source>
</evidence>
<dbReference type="RefSeq" id="WP_185424644.1">
    <property type="nucleotide sequence ID" value="NZ_JAARRL010000004.1"/>
</dbReference>
<evidence type="ECO:0000313" key="1">
    <source>
        <dbReference type="EMBL" id="MBC1499649.1"/>
    </source>
</evidence>
<dbReference type="Proteomes" id="UP000564536">
    <property type="component" value="Unassembled WGS sequence"/>
</dbReference>
<organism evidence="1 2">
    <name type="scientific">Listeria weihenstephanensis</name>
    <dbReference type="NCBI Taxonomy" id="1006155"/>
    <lineage>
        <taxon>Bacteria</taxon>
        <taxon>Bacillati</taxon>
        <taxon>Bacillota</taxon>
        <taxon>Bacilli</taxon>
        <taxon>Bacillales</taxon>
        <taxon>Listeriaceae</taxon>
        <taxon>Listeria</taxon>
    </lineage>
</organism>
<name>A0A841Z409_9LIST</name>
<gene>
    <name evidence="1" type="ORF">HB943_03465</name>
</gene>
<reference evidence="1 2" key="1">
    <citation type="submission" date="2020-03" db="EMBL/GenBank/DDBJ databases">
        <title>Soil Listeria distribution.</title>
        <authorList>
            <person name="Liao J."/>
            <person name="Wiedmann M."/>
        </authorList>
    </citation>
    <scope>NUCLEOTIDE SEQUENCE [LARGE SCALE GENOMIC DNA]</scope>
    <source>
        <strain evidence="1 2">FSL L7-1523</strain>
    </source>
</reference>
<proteinExistence type="predicted"/>